<dbReference type="PANTHER" id="PTHR24346:SF30">
    <property type="entry name" value="MATERNAL EMBRYONIC LEUCINE ZIPPER KINASE"/>
    <property type="match status" value="1"/>
</dbReference>
<comment type="caution">
    <text evidence="5">The sequence shown here is derived from an EMBL/GenBank/DDBJ whole genome shotgun (WGS) entry which is preliminary data.</text>
</comment>
<sequence length="119" mass="13465">MRAGARASAVGNYVLTGRALGKGHFARVEEATHSLLHHKVAIKVIDLTCIREEYARRNLHREPQLMARLGHPCIAALYETMMASRRRPAAAHTLRLHMRLLQTNPLLINNSFRCNFVIT</sequence>
<name>A0A4C1ZCG8_EUMVA</name>
<dbReference type="Pfam" id="PF00069">
    <property type="entry name" value="Pkinase"/>
    <property type="match status" value="1"/>
</dbReference>
<organism evidence="5 6">
    <name type="scientific">Eumeta variegata</name>
    <name type="common">Bagworm moth</name>
    <name type="synonym">Eumeta japonica</name>
    <dbReference type="NCBI Taxonomy" id="151549"/>
    <lineage>
        <taxon>Eukaryota</taxon>
        <taxon>Metazoa</taxon>
        <taxon>Ecdysozoa</taxon>
        <taxon>Arthropoda</taxon>
        <taxon>Hexapoda</taxon>
        <taxon>Insecta</taxon>
        <taxon>Pterygota</taxon>
        <taxon>Neoptera</taxon>
        <taxon>Endopterygota</taxon>
        <taxon>Lepidoptera</taxon>
        <taxon>Glossata</taxon>
        <taxon>Ditrysia</taxon>
        <taxon>Tineoidea</taxon>
        <taxon>Psychidae</taxon>
        <taxon>Oiketicinae</taxon>
        <taxon>Eumeta</taxon>
    </lineage>
</organism>
<dbReference type="GO" id="GO:0005737">
    <property type="term" value="C:cytoplasm"/>
    <property type="evidence" value="ECO:0007669"/>
    <property type="project" value="TreeGrafter"/>
</dbReference>
<dbReference type="AlphaFoldDB" id="A0A4C1ZCG8"/>
<dbReference type="STRING" id="151549.A0A4C1ZCG8"/>
<keyword evidence="2 3" id="KW-0067">ATP-binding</keyword>
<evidence type="ECO:0000313" key="5">
    <source>
        <dbReference type="EMBL" id="GBP85052.1"/>
    </source>
</evidence>
<feature type="binding site" evidence="3">
    <location>
        <position position="43"/>
    </location>
    <ligand>
        <name>ATP</name>
        <dbReference type="ChEBI" id="CHEBI:30616"/>
    </ligand>
</feature>
<protein>
    <recommendedName>
        <fullName evidence="4">Protein kinase domain-containing protein</fullName>
    </recommendedName>
</protein>
<dbReference type="Gene3D" id="3.30.200.20">
    <property type="entry name" value="Phosphorylase Kinase, domain 1"/>
    <property type="match status" value="1"/>
</dbReference>
<gene>
    <name evidence="5" type="ORF">EVAR_48389_1</name>
</gene>
<accession>A0A4C1ZCG8</accession>
<dbReference type="PANTHER" id="PTHR24346">
    <property type="entry name" value="MAP/MICROTUBULE AFFINITY-REGULATING KINASE"/>
    <property type="match status" value="1"/>
</dbReference>
<feature type="domain" description="Protein kinase" evidence="4">
    <location>
        <begin position="14"/>
        <end position="119"/>
    </location>
</feature>
<evidence type="ECO:0000313" key="6">
    <source>
        <dbReference type="Proteomes" id="UP000299102"/>
    </source>
</evidence>
<evidence type="ECO:0000256" key="2">
    <source>
        <dbReference type="ARBA" id="ARBA00022840"/>
    </source>
</evidence>
<dbReference type="GO" id="GO:0004674">
    <property type="term" value="F:protein serine/threonine kinase activity"/>
    <property type="evidence" value="ECO:0007669"/>
    <property type="project" value="TreeGrafter"/>
</dbReference>
<dbReference type="PROSITE" id="PS50011">
    <property type="entry name" value="PROTEIN_KINASE_DOM"/>
    <property type="match status" value="1"/>
</dbReference>
<dbReference type="GO" id="GO:0005524">
    <property type="term" value="F:ATP binding"/>
    <property type="evidence" value="ECO:0007669"/>
    <property type="project" value="UniProtKB-UniRule"/>
</dbReference>
<keyword evidence="1 3" id="KW-0547">Nucleotide-binding</keyword>
<dbReference type="InterPro" id="IPR017441">
    <property type="entry name" value="Protein_kinase_ATP_BS"/>
</dbReference>
<keyword evidence="6" id="KW-1185">Reference proteome</keyword>
<dbReference type="EMBL" id="BGZK01001714">
    <property type="protein sequence ID" value="GBP85052.1"/>
    <property type="molecule type" value="Genomic_DNA"/>
</dbReference>
<dbReference type="Proteomes" id="UP000299102">
    <property type="component" value="Unassembled WGS sequence"/>
</dbReference>
<proteinExistence type="predicted"/>
<evidence type="ECO:0000256" key="3">
    <source>
        <dbReference type="PROSITE-ProRule" id="PRU10141"/>
    </source>
</evidence>
<evidence type="ECO:0000259" key="4">
    <source>
        <dbReference type="PROSITE" id="PS50011"/>
    </source>
</evidence>
<dbReference type="OrthoDB" id="193931at2759"/>
<evidence type="ECO:0000256" key="1">
    <source>
        <dbReference type="ARBA" id="ARBA00022741"/>
    </source>
</evidence>
<dbReference type="SUPFAM" id="SSF56112">
    <property type="entry name" value="Protein kinase-like (PK-like)"/>
    <property type="match status" value="1"/>
</dbReference>
<dbReference type="PROSITE" id="PS00107">
    <property type="entry name" value="PROTEIN_KINASE_ATP"/>
    <property type="match status" value="1"/>
</dbReference>
<dbReference type="InterPro" id="IPR011009">
    <property type="entry name" value="Kinase-like_dom_sf"/>
</dbReference>
<dbReference type="GO" id="GO:0035556">
    <property type="term" value="P:intracellular signal transduction"/>
    <property type="evidence" value="ECO:0007669"/>
    <property type="project" value="TreeGrafter"/>
</dbReference>
<reference evidence="5 6" key="1">
    <citation type="journal article" date="2019" name="Commun. Biol.">
        <title>The bagworm genome reveals a unique fibroin gene that provides high tensile strength.</title>
        <authorList>
            <person name="Kono N."/>
            <person name="Nakamura H."/>
            <person name="Ohtoshi R."/>
            <person name="Tomita M."/>
            <person name="Numata K."/>
            <person name="Arakawa K."/>
        </authorList>
    </citation>
    <scope>NUCLEOTIDE SEQUENCE [LARGE SCALE GENOMIC DNA]</scope>
</reference>
<dbReference type="InterPro" id="IPR000719">
    <property type="entry name" value="Prot_kinase_dom"/>
</dbReference>